<dbReference type="Pfam" id="PF18181">
    <property type="entry name" value="SLATT_1"/>
    <property type="match status" value="1"/>
</dbReference>
<dbReference type="Pfam" id="PF18184">
    <property type="entry name" value="SLATT_3"/>
    <property type="match status" value="1"/>
</dbReference>
<accession>A0A2K9NVJ5</accession>
<dbReference type="AlphaFoldDB" id="A0A2K9NVJ5"/>
<name>A0A2K9NVJ5_BACTC</name>
<dbReference type="RefSeq" id="WP_102244376.1">
    <property type="nucleotide sequence ID" value="NZ_CP025704.1"/>
</dbReference>
<dbReference type="NCBIfam" id="NF033634">
    <property type="entry name" value="SLATT_1"/>
    <property type="match status" value="1"/>
</dbReference>
<dbReference type="EMBL" id="CP025704">
    <property type="protein sequence ID" value="AUN99085.1"/>
    <property type="molecule type" value="Genomic_DNA"/>
</dbReference>
<gene>
    <name evidence="1" type="ORF">C0V70_13440</name>
</gene>
<reference evidence="1 2" key="1">
    <citation type="submission" date="2018-01" db="EMBL/GenBank/DDBJ databases">
        <title>Complete genome sequence of Bacteriovorax stolpii DSM12778.</title>
        <authorList>
            <person name="Tang B."/>
            <person name="Chang J."/>
        </authorList>
    </citation>
    <scope>NUCLEOTIDE SEQUENCE [LARGE SCALE GENOMIC DNA]</scope>
    <source>
        <strain evidence="1 2">DSM 12778</strain>
    </source>
</reference>
<dbReference type="InterPro" id="IPR040884">
    <property type="entry name" value="SLATT_1"/>
</dbReference>
<dbReference type="Proteomes" id="UP000235584">
    <property type="component" value="Chromosome"/>
</dbReference>
<dbReference type="KEGG" id="bsto:C0V70_13440"/>
<keyword evidence="2" id="KW-1185">Reference proteome</keyword>
<dbReference type="InterPro" id="IPR041116">
    <property type="entry name" value="SLATT_3"/>
</dbReference>
<evidence type="ECO:0000313" key="1">
    <source>
        <dbReference type="EMBL" id="AUN99085.1"/>
    </source>
</evidence>
<organism evidence="1 2">
    <name type="scientific">Bacteriovorax stolpii</name>
    <name type="common">Bdellovibrio stolpii</name>
    <dbReference type="NCBI Taxonomy" id="960"/>
    <lineage>
        <taxon>Bacteria</taxon>
        <taxon>Pseudomonadati</taxon>
        <taxon>Bdellovibrionota</taxon>
        <taxon>Bacteriovoracia</taxon>
        <taxon>Bacteriovoracales</taxon>
        <taxon>Bacteriovoracaceae</taxon>
        <taxon>Bacteriovorax</taxon>
    </lineage>
</organism>
<sequence length="291" mass="33530">MKFKENDYPSIYLSADKASIQAQNFYLWLIKIDLALMIVAALLTVFNYQDLEVKRNINGISALLFSIAFILSIMLRLNRFEKTWYGGRAVAESVKSLTWKYITKAKPFDTTTDEKSTSKLIELLKEITSKKNDLAFNFEINDNDMITHKMKEIRSLPTKERLEFYNEERLLAQRKWYVTKAKYNKTQGNYFFISTLITQFIGLGFSIYLVTSPNSINPIGVLSSITVALFSWMQIRKFQELSQAYSLTANELGLALAESTSITSDKDLSNFVNESESAISREHTMWSARRN</sequence>
<proteinExistence type="predicted"/>
<dbReference type="NCBIfam" id="NF033610">
    <property type="entry name" value="SLATT_3"/>
    <property type="match status" value="1"/>
</dbReference>
<protein>
    <submittedName>
        <fullName evidence="1">Uncharacterized protein</fullName>
    </submittedName>
</protein>
<evidence type="ECO:0000313" key="2">
    <source>
        <dbReference type="Proteomes" id="UP000235584"/>
    </source>
</evidence>